<keyword evidence="4" id="KW-0862">Zinc</keyword>
<dbReference type="AlphaFoldDB" id="A0A8X6HF94"/>
<dbReference type="Gene3D" id="3.30.160.60">
    <property type="entry name" value="Classic Zinc Finger"/>
    <property type="match status" value="1"/>
</dbReference>
<dbReference type="GO" id="GO:0043565">
    <property type="term" value="F:sequence-specific DNA binding"/>
    <property type="evidence" value="ECO:0007669"/>
    <property type="project" value="TreeGrafter"/>
</dbReference>
<dbReference type="SUPFAM" id="SSF57667">
    <property type="entry name" value="beta-beta-alpha zinc fingers"/>
    <property type="match status" value="1"/>
</dbReference>
<organism evidence="7 8">
    <name type="scientific">Trichonephila clavata</name>
    <name type="common">Joro spider</name>
    <name type="synonym">Nephila clavata</name>
    <dbReference type="NCBI Taxonomy" id="2740835"/>
    <lineage>
        <taxon>Eukaryota</taxon>
        <taxon>Metazoa</taxon>
        <taxon>Ecdysozoa</taxon>
        <taxon>Arthropoda</taxon>
        <taxon>Chelicerata</taxon>
        <taxon>Arachnida</taxon>
        <taxon>Araneae</taxon>
        <taxon>Araneomorphae</taxon>
        <taxon>Entelegynae</taxon>
        <taxon>Araneoidea</taxon>
        <taxon>Nephilidae</taxon>
        <taxon>Trichonephila</taxon>
    </lineage>
</organism>
<dbReference type="GO" id="GO:0000981">
    <property type="term" value="F:DNA-binding transcription factor activity, RNA polymerase II-specific"/>
    <property type="evidence" value="ECO:0007669"/>
    <property type="project" value="TreeGrafter"/>
</dbReference>
<dbReference type="EMBL" id="BMAO01021234">
    <property type="protein sequence ID" value="GFQ73022.1"/>
    <property type="molecule type" value="Genomic_DNA"/>
</dbReference>
<evidence type="ECO:0000256" key="2">
    <source>
        <dbReference type="ARBA" id="ARBA00022737"/>
    </source>
</evidence>
<evidence type="ECO:0000256" key="4">
    <source>
        <dbReference type="ARBA" id="ARBA00022833"/>
    </source>
</evidence>
<dbReference type="InterPro" id="IPR013087">
    <property type="entry name" value="Znf_C2H2_type"/>
</dbReference>
<reference evidence="7" key="1">
    <citation type="submission" date="2020-07" db="EMBL/GenBank/DDBJ databases">
        <title>Multicomponent nature underlies the extraordinary mechanical properties of spider dragline silk.</title>
        <authorList>
            <person name="Kono N."/>
            <person name="Nakamura H."/>
            <person name="Mori M."/>
            <person name="Yoshida Y."/>
            <person name="Ohtoshi R."/>
            <person name="Malay A.D."/>
            <person name="Moran D.A.P."/>
            <person name="Tomita M."/>
            <person name="Numata K."/>
            <person name="Arakawa K."/>
        </authorList>
    </citation>
    <scope>NUCLEOTIDE SEQUENCE</scope>
</reference>
<keyword evidence="2" id="KW-0677">Repeat</keyword>
<keyword evidence="8" id="KW-1185">Reference proteome</keyword>
<evidence type="ECO:0000259" key="6">
    <source>
        <dbReference type="PROSITE" id="PS50157"/>
    </source>
</evidence>
<dbReference type="SMART" id="SM00355">
    <property type="entry name" value="ZnF_C2H2"/>
    <property type="match status" value="3"/>
</dbReference>
<dbReference type="InterPro" id="IPR036236">
    <property type="entry name" value="Znf_C2H2_sf"/>
</dbReference>
<gene>
    <name evidence="7" type="ORF">TNCT_478811</name>
</gene>
<proteinExistence type="predicted"/>
<accession>A0A8X6HF94</accession>
<dbReference type="GO" id="GO:0005634">
    <property type="term" value="C:nucleus"/>
    <property type="evidence" value="ECO:0007669"/>
    <property type="project" value="TreeGrafter"/>
</dbReference>
<evidence type="ECO:0000256" key="3">
    <source>
        <dbReference type="ARBA" id="ARBA00022771"/>
    </source>
</evidence>
<sequence>MPQPTTSTPRRLSWGSPIAHRTRRHPSFRHAARIGLCKICYKRFSTMKALWDHVHAAHIVSNKRTEFLSTFPLEFELTRKLAQTDLRYLINPNDSRLFSSQPNESPKHESLTLAQNNDSILDESLDLAERGLLQTADRVHGTLSRSLGSLESGPLKNSCDNSLHRSLPTDLSSIASRSPLSFVRPNEHPGIVLGSQPHVTINIEDVASLPTASPTSLDANVLQSTVFVSPTKGKVSPVNSSPDILEMVLAGDISLPEEPDLVLLNQQWGKVISGPPPFPAVRKPTYSEAVAKGARSSKKLLSCQVCGKKFYTDHGLKVHVCLTPNAKTIEPIVPPKLTIGDTTQRREVEGTTYRYICEFCEKGFRTPNVLAQHSRNIHAKHPETRQLASLPPSSTDENCLPISLSGDLITSILSARLNCALSNRHLWCHFRDLRLGVLPRFSSEPLIIRPQTEVQKDLLSCKTCNSGFFEQPSGHPCFVSSGFVFDSAPAICFTHSGPAVDPDPSPTDNDIAVIERSVQAVRVKNDQLSPLPPQPEPTFLYRGP</sequence>
<evidence type="ECO:0000256" key="1">
    <source>
        <dbReference type="ARBA" id="ARBA00022723"/>
    </source>
</evidence>
<keyword evidence="3 5" id="KW-0863">Zinc-finger</keyword>
<name>A0A8X6HF94_TRICU</name>
<evidence type="ECO:0000256" key="5">
    <source>
        <dbReference type="PROSITE-ProRule" id="PRU00042"/>
    </source>
</evidence>
<evidence type="ECO:0000313" key="8">
    <source>
        <dbReference type="Proteomes" id="UP000887116"/>
    </source>
</evidence>
<dbReference type="Proteomes" id="UP000887116">
    <property type="component" value="Unassembled WGS sequence"/>
</dbReference>
<keyword evidence="1" id="KW-0479">Metal-binding</keyword>
<dbReference type="PROSITE" id="PS50157">
    <property type="entry name" value="ZINC_FINGER_C2H2_2"/>
    <property type="match status" value="1"/>
</dbReference>
<dbReference type="OrthoDB" id="5803930at2759"/>
<dbReference type="GO" id="GO:0008270">
    <property type="term" value="F:zinc ion binding"/>
    <property type="evidence" value="ECO:0007669"/>
    <property type="project" value="UniProtKB-KW"/>
</dbReference>
<dbReference type="PANTHER" id="PTHR24408:SF58">
    <property type="entry name" value="TRANSCRIPTION FACTOR (TFIIIA), PUTATIVE (AFU_ORTHOLOGUE AFUA_1G05150)-RELATED"/>
    <property type="match status" value="1"/>
</dbReference>
<dbReference type="PROSITE" id="PS00028">
    <property type="entry name" value="ZINC_FINGER_C2H2_1"/>
    <property type="match status" value="2"/>
</dbReference>
<evidence type="ECO:0000313" key="7">
    <source>
        <dbReference type="EMBL" id="GFQ73022.1"/>
    </source>
</evidence>
<dbReference type="PANTHER" id="PTHR24408">
    <property type="entry name" value="ZINC FINGER PROTEIN"/>
    <property type="match status" value="1"/>
</dbReference>
<comment type="caution">
    <text evidence="7">The sequence shown here is derived from an EMBL/GenBank/DDBJ whole genome shotgun (WGS) entry which is preliminary data.</text>
</comment>
<feature type="domain" description="C2H2-type" evidence="6">
    <location>
        <begin position="355"/>
        <end position="383"/>
    </location>
</feature>
<protein>
    <recommendedName>
        <fullName evidence="6">C2H2-type domain-containing protein</fullName>
    </recommendedName>
</protein>